<dbReference type="InterPro" id="IPR011629">
    <property type="entry name" value="CobW-like_C"/>
</dbReference>
<dbReference type="PANTHER" id="PTHR43603">
    <property type="entry name" value="COBW DOMAIN-CONTAINING PROTEIN DDB_G0274527"/>
    <property type="match status" value="1"/>
</dbReference>
<evidence type="ECO:0000313" key="9">
    <source>
        <dbReference type="Proteomes" id="UP000297861"/>
    </source>
</evidence>
<comment type="similarity">
    <text evidence="4">Belongs to the SIMIBI class G3E GTPase family. ZNG1 subfamily.</text>
</comment>
<dbReference type="InterPro" id="IPR036627">
    <property type="entry name" value="CobW-likC_sf"/>
</dbReference>
<keyword evidence="9" id="KW-1185">Reference proteome</keyword>
<dbReference type="CDD" id="cd03112">
    <property type="entry name" value="CobW-like"/>
    <property type="match status" value="1"/>
</dbReference>
<accession>A0A4Y8L185</accession>
<dbReference type="InterPro" id="IPR027417">
    <property type="entry name" value="P-loop_NTPase"/>
</dbReference>
<dbReference type="OrthoDB" id="9808822at2"/>
<evidence type="ECO:0000259" key="7">
    <source>
        <dbReference type="SMART" id="SM00833"/>
    </source>
</evidence>
<dbReference type="RefSeq" id="WP_134436227.1">
    <property type="nucleotide sequence ID" value="NZ_SOML01000005.1"/>
</dbReference>
<evidence type="ECO:0000313" key="8">
    <source>
        <dbReference type="EMBL" id="TFD96333.1"/>
    </source>
</evidence>
<name>A0A4Y8L185_9BACT</name>
<keyword evidence="3" id="KW-0143">Chaperone</keyword>
<dbReference type="Gene3D" id="3.30.1220.10">
    <property type="entry name" value="CobW-like, C-terminal domain"/>
    <property type="match status" value="1"/>
</dbReference>
<dbReference type="Proteomes" id="UP000297861">
    <property type="component" value="Unassembled WGS sequence"/>
</dbReference>
<dbReference type="AlphaFoldDB" id="A0A4Y8L185"/>
<feature type="domain" description="CobW C-terminal" evidence="7">
    <location>
        <begin position="255"/>
        <end position="374"/>
    </location>
</feature>
<evidence type="ECO:0000256" key="2">
    <source>
        <dbReference type="ARBA" id="ARBA00022801"/>
    </source>
</evidence>
<evidence type="ECO:0000256" key="5">
    <source>
        <dbReference type="ARBA" id="ARBA00045658"/>
    </source>
</evidence>
<dbReference type="InterPro" id="IPR051927">
    <property type="entry name" value="Zn_Chap_cDPG_Synth"/>
</dbReference>
<evidence type="ECO:0000256" key="4">
    <source>
        <dbReference type="ARBA" id="ARBA00034320"/>
    </source>
</evidence>
<evidence type="ECO:0000256" key="3">
    <source>
        <dbReference type="ARBA" id="ARBA00023186"/>
    </source>
</evidence>
<gene>
    <name evidence="8" type="ORF">E2605_09170</name>
</gene>
<dbReference type="GO" id="GO:0016787">
    <property type="term" value="F:hydrolase activity"/>
    <property type="evidence" value="ECO:0007669"/>
    <property type="project" value="UniProtKB-KW"/>
</dbReference>
<organism evidence="8 9">
    <name type="scientific">Dysgonomonas capnocytophagoides</name>
    <dbReference type="NCBI Taxonomy" id="45254"/>
    <lineage>
        <taxon>Bacteria</taxon>
        <taxon>Pseudomonadati</taxon>
        <taxon>Bacteroidota</taxon>
        <taxon>Bacteroidia</taxon>
        <taxon>Bacteroidales</taxon>
        <taxon>Dysgonomonadaceae</taxon>
        <taxon>Dysgonomonas</taxon>
    </lineage>
</organism>
<dbReference type="Pfam" id="PF02492">
    <property type="entry name" value="cobW"/>
    <property type="match status" value="1"/>
</dbReference>
<dbReference type="SMART" id="SM00833">
    <property type="entry name" value="CobW_C"/>
    <property type="match status" value="1"/>
</dbReference>
<comment type="catalytic activity">
    <reaction evidence="6">
        <text>GTP + H2O = GDP + phosphate + H(+)</text>
        <dbReference type="Rhea" id="RHEA:19669"/>
        <dbReference type="ChEBI" id="CHEBI:15377"/>
        <dbReference type="ChEBI" id="CHEBI:15378"/>
        <dbReference type="ChEBI" id="CHEBI:37565"/>
        <dbReference type="ChEBI" id="CHEBI:43474"/>
        <dbReference type="ChEBI" id="CHEBI:58189"/>
    </reaction>
    <physiologicalReaction direction="left-to-right" evidence="6">
        <dbReference type="Rhea" id="RHEA:19670"/>
    </physiologicalReaction>
</comment>
<dbReference type="SUPFAM" id="SSF52540">
    <property type="entry name" value="P-loop containing nucleoside triphosphate hydrolases"/>
    <property type="match status" value="1"/>
</dbReference>
<dbReference type="EMBL" id="SOML01000005">
    <property type="protein sequence ID" value="TFD96333.1"/>
    <property type="molecule type" value="Genomic_DNA"/>
</dbReference>
<evidence type="ECO:0000256" key="6">
    <source>
        <dbReference type="ARBA" id="ARBA00049117"/>
    </source>
</evidence>
<comment type="function">
    <text evidence="5">Zinc chaperone that directly transfers zinc cofactor to target proteins, thereby activating them. Zinc is transferred from the CXCC motif in the GTPase domain to the zinc binding site in target proteins in a process requiring GTP hydrolysis.</text>
</comment>
<dbReference type="PANTHER" id="PTHR43603:SF1">
    <property type="entry name" value="ZINC-REGULATED GTPASE METALLOPROTEIN ACTIVATOR 1"/>
    <property type="match status" value="1"/>
</dbReference>
<dbReference type="Gene3D" id="3.40.50.300">
    <property type="entry name" value="P-loop containing nucleotide triphosphate hydrolases"/>
    <property type="match status" value="1"/>
</dbReference>
<keyword evidence="1" id="KW-0547">Nucleotide-binding</keyword>
<reference evidence="8 9" key="1">
    <citation type="submission" date="2019-03" db="EMBL/GenBank/DDBJ databases">
        <title>San Antonio Military Medical Center submission to MRSN (WRAIR), pending publication.</title>
        <authorList>
            <person name="Blyth D.M."/>
            <person name="Mccarthy S.L."/>
            <person name="Schall S.E."/>
            <person name="Stam J.A."/>
            <person name="Ong A.C."/>
            <person name="Mcgann P.T."/>
        </authorList>
    </citation>
    <scope>NUCLEOTIDE SEQUENCE [LARGE SCALE GENOMIC DNA]</scope>
    <source>
        <strain evidence="8 9">MRSN571793</strain>
    </source>
</reference>
<proteinExistence type="inferred from homology"/>
<dbReference type="Pfam" id="PF07683">
    <property type="entry name" value="CobW_C"/>
    <property type="match status" value="1"/>
</dbReference>
<sequence>MNKIPVTVLSGFLGAGKTTILNHILNNRENMKVAVIVNDMSEVNIDAQLVEKGSALSRTEEKLVQLSNGCICCTLRDDLVKEVTRLVENGKFDYLLIEGTGIAEPMPIAQSFSYAFEDLGVDLTKISRLDTMVTVVDGFNFYNDFGSSETLTDRDSDNTISERSIVDLLVEQIEFANVIVLNKIDLISAHQQEEMKRIIRKLNPDAKIIQADHGKINPKEILNTHLFDFAEAAQSSGWQKELQNKHTPETDEYGIGSFVFREHRPLHPKRFKEYLSKNWDAGIVRSKGFFWLASRKDEALLLSQAGGSIVVERIGSWWASFPTTERNQHPSFQANEEYIMGRWDKTWGDRMNEIVFIGQDMDEKKIRQEMEYCLCTDIEYNAYQNELLTDNNWDFL</sequence>
<evidence type="ECO:0000256" key="1">
    <source>
        <dbReference type="ARBA" id="ARBA00022741"/>
    </source>
</evidence>
<keyword evidence="2" id="KW-0378">Hydrolase</keyword>
<dbReference type="InterPro" id="IPR003495">
    <property type="entry name" value="CobW/HypB/UreG_nucleotide-bd"/>
</dbReference>
<dbReference type="GO" id="GO:0000166">
    <property type="term" value="F:nucleotide binding"/>
    <property type="evidence" value="ECO:0007669"/>
    <property type="project" value="UniProtKB-KW"/>
</dbReference>
<comment type="caution">
    <text evidence="8">The sequence shown here is derived from an EMBL/GenBank/DDBJ whole genome shotgun (WGS) entry which is preliminary data.</text>
</comment>
<protein>
    <submittedName>
        <fullName evidence="8">GTP-binding protein</fullName>
    </submittedName>
</protein>